<proteinExistence type="predicted"/>
<feature type="region of interest" description="Disordered" evidence="1">
    <location>
        <begin position="83"/>
        <end position="112"/>
    </location>
</feature>
<keyword evidence="3" id="KW-1185">Reference proteome</keyword>
<feature type="region of interest" description="Disordered" evidence="1">
    <location>
        <begin position="439"/>
        <end position="470"/>
    </location>
</feature>
<dbReference type="EMBL" id="KL661937">
    <property type="protein sequence ID" value="KFA60063.1"/>
    <property type="molecule type" value="Genomic_DNA"/>
</dbReference>
<dbReference type="InParanoid" id="A0A084Q7X8"/>
<accession>A0A084Q7X8</accession>
<feature type="compositionally biased region" description="Basic residues" evidence="1">
    <location>
        <begin position="402"/>
        <end position="415"/>
    </location>
</feature>
<feature type="region of interest" description="Disordered" evidence="1">
    <location>
        <begin position="372"/>
        <end position="424"/>
    </location>
</feature>
<reference evidence="2 3" key="1">
    <citation type="journal article" date="2014" name="BMC Genomics">
        <title>Comparative genome sequencing reveals chemotype-specific gene clusters in the toxigenic black mold Stachybotrys.</title>
        <authorList>
            <person name="Semeiks J."/>
            <person name="Borek D."/>
            <person name="Otwinowski Z."/>
            <person name="Grishin N.V."/>
        </authorList>
    </citation>
    <scope>NUCLEOTIDE SEQUENCE [LARGE SCALE GENOMIC DNA]</scope>
    <source>
        <strain evidence="2 3">IBT 40285</strain>
    </source>
</reference>
<sequence>MGGETPWNVLDNMGNQSISLSSSSRLTGDNNEMQETNDGVVTDSTDHFQQHLEDALYEVDNKSTADSELDPWTLPETCHDSSFERSISHSPAVSRTDKQSAAVSGQNMSKNSAPDLTATLELPATQVSLFNPIETVPGEDVAIRPTDLSRTYNQCIIPSCEVDDIPAVRIDIFPCTAVRKRSAPFGDSQKSELPPQSPKKLRTWVRFRIGQRIFAARPSAEPLLKEADAPATESPLSTAPESSDKPEEDWEGWKEGWNNDLTFKLPASLTQKNEEERGKKAIPWDRQWKREVLVEPGKWLYLSCIPLCTEISAIADPQELLDVVDTLKKENMWPLLLPVDGYPLRLRECVHCKLWTFCKLMKEQDANINLAEERAGSARSGRSISEEPGRRGREKAKAPANQRRKRIKMVKRRQRSRSESREAIRRSYSPVVVVFDKEPEVLRGPVGGAGGGLSSEDTKPGTSDQRTGGN</sequence>
<organism evidence="2 3">
    <name type="scientific">Stachybotrys chlorohalonatus (strain IBT 40285)</name>
    <dbReference type="NCBI Taxonomy" id="1283841"/>
    <lineage>
        <taxon>Eukaryota</taxon>
        <taxon>Fungi</taxon>
        <taxon>Dikarya</taxon>
        <taxon>Ascomycota</taxon>
        <taxon>Pezizomycotina</taxon>
        <taxon>Sordariomycetes</taxon>
        <taxon>Hypocreomycetidae</taxon>
        <taxon>Hypocreales</taxon>
        <taxon>Stachybotryaceae</taxon>
        <taxon>Stachybotrys</taxon>
    </lineage>
</organism>
<dbReference type="OrthoDB" id="10322050at2759"/>
<feature type="compositionally biased region" description="Polar residues" evidence="1">
    <location>
        <begin position="88"/>
        <end position="112"/>
    </location>
</feature>
<dbReference type="HOGENOM" id="CLU_581622_0_0_1"/>
<evidence type="ECO:0000313" key="3">
    <source>
        <dbReference type="Proteomes" id="UP000028524"/>
    </source>
</evidence>
<feature type="region of interest" description="Disordered" evidence="1">
    <location>
        <begin position="1"/>
        <end position="39"/>
    </location>
</feature>
<protein>
    <submittedName>
        <fullName evidence="2">Uncharacterized protein</fullName>
    </submittedName>
</protein>
<feature type="compositionally biased region" description="Basic and acidic residues" evidence="1">
    <location>
        <begin position="384"/>
        <end position="397"/>
    </location>
</feature>
<dbReference type="Proteomes" id="UP000028524">
    <property type="component" value="Unassembled WGS sequence"/>
</dbReference>
<evidence type="ECO:0000313" key="2">
    <source>
        <dbReference type="EMBL" id="KFA60063.1"/>
    </source>
</evidence>
<dbReference type="AlphaFoldDB" id="A0A084Q7X8"/>
<feature type="compositionally biased region" description="Polar residues" evidence="1">
    <location>
        <begin position="460"/>
        <end position="470"/>
    </location>
</feature>
<feature type="region of interest" description="Disordered" evidence="1">
    <location>
        <begin position="226"/>
        <end position="251"/>
    </location>
</feature>
<gene>
    <name evidence="2" type="ORF">S40285_10715</name>
</gene>
<feature type="compositionally biased region" description="Polar residues" evidence="1">
    <location>
        <begin position="25"/>
        <end position="39"/>
    </location>
</feature>
<evidence type="ECO:0000256" key="1">
    <source>
        <dbReference type="SAM" id="MobiDB-lite"/>
    </source>
</evidence>
<name>A0A084Q7X8_STAC4</name>